<accession>A0A0Q9Z7W9</accession>
<dbReference type="EMBL" id="LKTP01000012">
    <property type="protein sequence ID" value="KRG29014.1"/>
    <property type="molecule type" value="Genomic_DNA"/>
</dbReference>
<dbReference type="OrthoDB" id="277629at2"/>
<dbReference type="RefSeq" id="WP_057481489.1">
    <property type="nucleotide sequence ID" value="NZ_BMWR01000003.1"/>
</dbReference>
<comment type="caution">
    <text evidence="2">The sequence shown here is derived from an EMBL/GenBank/DDBJ whole genome shotgun (WGS) entry which is preliminary data.</text>
</comment>
<dbReference type="AlphaFoldDB" id="A0A0Q9Z7W9"/>
<evidence type="ECO:0000313" key="2">
    <source>
        <dbReference type="EMBL" id="KRG29014.1"/>
    </source>
</evidence>
<keyword evidence="3" id="KW-1185">Reference proteome</keyword>
<gene>
    <name evidence="2" type="ORF">APR42_03555</name>
</gene>
<dbReference type="Proteomes" id="UP000051643">
    <property type="component" value="Unassembled WGS sequence"/>
</dbReference>
<dbReference type="PROSITE" id="PS51257">
    <property type="entry name" value="PROKAR_LIPOPROTEIN"/>
    <property type="match status" value="1"/>
</dbReference>
<reference evidence="2" key="1">
    <citation type="submission" date="2015-10" db="EMBL/GenBank/DDBJ databases">
        <title>Draft genome sequence of Salegentibacter mishustinae KCTC 12263.</title>
        <authorList>
            <person name="Lin W."/>
            <person name="Zheng Q."/>
        </authorList>
    </citation>
    <scope>NUCLEOTIDE SEQUENCE [LARGE SCALE GENOMIC DNA]</scope>
    <source>
        <strain evidence="2">KCTC 12263</strain>
    </source>
</reference>
<dbReference type="STRING" id="270918.APR42_03555"/>
<keyword evidence="1" id="KW-0175">Coiled coil</keyword>
<protein>
    <submittedName>
        <fullName evidence="2">Uncharacterized protein</fullName>
    </submittedName>
</protein>
<proteinExistence type="predicted"/>
<organism evidence="2 3">
    <name type="scientific">Salegentibacter mishustinae</name>
    <dbReference type="NCBI Taxonomy" id="270918"/>
    <lineage>
        <taxon>Bacteria</taxon>
        <taxon>Pseudomonadati</taxon>
        <taxon>Bacteroidota</taxon>
        <taxon>Flavobacteriia</taxon>
        <taxon>Flavobacteriales</taxon>
        <taxon>Flavobacteriaceae</taxon>
        <taxon>Salegentibacter</taxon>
    </lineage>
</organism>
<evidence type="ECO:0000313" key="3">
    <source>
        <dbReference type="Proteomes" id="UP000051643"/>
    </source>
</evidence>
<feature type="coiled-coil region" evidence="1">
    <location>
        <begin position="345"/>
        <end position="372"/>
    </location>
</feature>
<evidence type="ECO:0000256" key="1">
    <source>
        <dbReference type="SAM" id="Coils"/>
    </source>
</evidence>
<name>A0A0Q9Z7W9_9FLAO</name>
<sequence>MKKSFLFLFIIFLLVSCQPYHPLSKHNYYNRSRLYNEPLELQVQYFGDIQLKSLSDLPSREIKRKIKDVEDVKAKDLLAYGTTNVNPEYEVFLFIKENIRKVNAGKGTLISKDTISRSVLFKKENPDQTAYLYIKAKNNNNSLNSLVNDGESIINSHSTGKEGKEKLTYNKVFNAVKNSPNYLKVRKELNTAPVEESDANEWMQFQYLATINSLFSNNDTYKGQIENFEKNRREQLKPILDTLLQNSEIIINKEVTDEISELAKTKRVVMLNENHWYPKHRLFAILLLKKLKKSGYTHLALEALFPNQDQKINERGYPTFSSGYYIREPNFGKLIRKAKELGFVIIGYENENQEINRELGQAQNLQKILEEHPNYKIFVYAGLDHILEEETKSGKRMAVYFKELTGIDPLTINQADMVGNTQNELNLIPQNLVNSFEKLDKAVDFFVINNLKFSSQDSIVGENNTQKLTIKSHRFEELNAEEVLIKIYKESEYDIYKSGSIPVRATLKKPSDKSISFKLPPGNYTIHFSSLENDNIIIFNKTIDF</sequence>